<dbReference type="Proteomes" id="UP000554235">
    <property type="component" value="Unassembled WGS sequence"/>
</dbReference>
<keyword evidence="4" id="KW-1185">Reference proteome</keyword>
<dbReference type="EMBL" id="JAADYS010000294">
    <property type="protein sequence ID" value="KAF4470785.1"/>
    <property type="molecule type" value="Genomic_DNA"/>
</dbReference>
<name>A0A8H4LJL2_9HYPO</name>
<evidence type="ECO:0000313" key="3">
    <source>
        <dbReference type="EMBL" id="KAF4470785.1"/>
    </source>
</evidence>
<evidence type="ECO:0000256" key="2">
    <source>
        <dbReference type="SAM" id="MobiDB-lite"/>
    </source>
</evidence>
<sequence length="277" mass="30938">MRNFKSIAASRLTGGGRNVQQERLNGSKFNVPRAVGPFLQRPHYGFIGETFAGRVLREVTTGGLLRLGRQIHELFFHMHRAPGVPVQAYSAPMRNTSASGGTTLDLSVPDESPRSTIGAHAVRDSIRPSIEVSPAAAISNAADFAFVAPETDDDGRSSRSDTSLPGDYVELPLSHPLSHPHRGARRNNRERDEHIDKLCQVFRSKELWNEAERELDKARAKTNKCREKLAKALEDLAKAKDEERLLEAQHDGKKARYREGMTELDRMFQELKSKCEA</sequence>
<protein>
    <submittedName>
        <fullName evidence="3">Uncharacterized protein</fullName>
    </submittedName>
</protein>
<keyword evidence="1" id="KW-0175">Coiled coil</keyword>
<gene>
    <name evidence="3" type="ORF">FALBO_2308</name>
</gene>
<evidence type="ECO:0000313" key="4">
    <source>
        <dbReference type="Proteomes" id="UP000554235"/>
    </source>
</evidence>
<feature type="region of interest" description="Disordered" evidence="2">
    <location>
        <begin position="149"/>
        <end position="191"/>
    </location>
</feature>
<proteinExistence type="predicted"/>
<organism evidence="3 4">
    <name type="scientific">Fusarium albosuccineum</name>
    <dbReference type="NCBI Taxonomy" id="1237068"/>
    <lineage>
        <taxon>Eukaryota</taxon>
        <taxon>Fungi</taxon>
        <taxon>Dikarya</taxon>
        <taxon>Ascomycota</taxon>
        <taxon>Pezizomycotina</taxon>
        <taxon>Sordariomycetes</taxon>
        <taxon>Hypocreomycetidae</taxon>
        <taxon>Hypocreales</taxon>
        <taxon>Nectriaceae</taxon>
        <taxon>Fusarium</taxon>
        <taxon>Fusarium decemcellulare species complex</taxon>
    </lineage>
</organism>
<feature type="coiled-coil region" evidence="1">
    <location>
        <begin position="208"/>
        <end position="256"/>
    </location>
</feature>
<evidence type="ECO:0000256" key="1">
    <source>
        <dbReference type="SAM" id="Coils"/>
    </source>
</evidence>
<reference evidence="3 4" key="1">
    <citation type="submission" date="2020-01" db="EMBL/GenBank/DDBJ databases">
        <title>Identification and distribution of gene clusters putatively required for synthesis of sphingolipid metabolism inhibitors in phylogenetically diverse species of the filamentous fungus Fusarium.</title>
        <authorList>
            <person name="Kim H.-S."/>
            <person name="Busman M."/>
            <person name="Brown D.W."/>
            <person name="Divon H."/>
            <person name="Uhlig S."/>
            <person name="Proctor R.H."/>
        </authorList>
    </citation>
    <scope>NUCLEOTIDE SEQUENCE [LARGE SCALE GENOMIC DNA]</scope>
    <source>
        <strain evidence="3 4">NRRL 20459</strain>
    </source>
</reference>
<dbReference type="AlphaFoldDB" id="A0A8H4LJL2"/>
<comment type="caution">
    <text evidence="3">The sequence shown here is derived from an EMBL/GenBank/DDBJ whole genome shotgun (WGS) entry which is preliminary data.</text>
</comment>
<accession>A0A8H4LJL2</accession>